<dbReference type="EMBL" id="JADGJW010000056">
    <property type="protein sequence ID" value="KAJ3225631.1"/>
    <property type="molecule type" value="Genomic_DNA"/>
</dbReference>
<sequence>MDEEFKMANNDNTGGEHILWMNNSDTINESSMKNKIKICESENHKDNLTLETDTSLKTKISFSEGVKSSSPETCNFNDSQVIPQNECNRFKIDTSKSLSGSVDFPSSISSPFLCSPFTEKRTSSKIFGCKKMKFDASDDDISDVELEDTVLFTKTAPEYVRRSVRVVKKFNYAPPPLDPFKDKILFDTPERNKCLIEDEFNFNATTNQKKKSTLSLETLLKDQRKSNQMKQNFEDFDKLLSELIFENEKNESNSKEVSLTFLKDFVSNKNPYELLMKSCSTYPDKPLSHALRTELSIKAMILSGNLELKIRKGLKLSCPQIEYIIEIFCIENDNGLNVNLEKILTALFKNNTSFFISFEKFKEFLQLIGVVLCLDNSSSKGAQYLKEKNSVEGKPSVNAVKLKRLLKLKRFLRIYCILNYNLKKSPTIPTFTSELLKILDSVLILSLDEDIQLICKEELLNTILTSIGSFPETNWKDLDLPKLYISKETLKVNDGDVRKLKTEFCDFISYPFSLGIFSKGEERIMKTDQNNQEILCDDSDLAVKFSYFSKYVNFQFLKTGQEDSNECDEYDITESEIFSDVSQKQV</sequence>
<name>A0AAD5Y2J2_9FUNG</name>
<dbReference type="Proteomes" id="UP001211065">
    <property type="component" value="Unassembled WGS sequence"/>
</dbReference>
<organism evidence="1 2">
    <name type="scientific">Clydaea vesicula</name>
    <dbReference type="NCBI Taxonomy" id="447962"/>
    <lineage>
        <taxon>Eukaryota</taxon>
        <taxon>Fungi</taxon>
        <taxon>Fungi incertae sedis</taxon>
        <taxon>Chytridiomycota</taxon>
        <taxon>Chytridiomycota incertae sedis</taxon>
        <taxon>Chytridiomycetes</taxon>
        <taxon>Lobulomycetales</taxon>
        <taxon>Lobulomycetaceae</taxon>
        <taxon>Clydaea</taxon>
    </lineage>
</organism>
<proteinExistence type="predicted"/>
<accession>A0AAD5Y2J2</accession>
<comment type="caution">
    <text evidence="1">The sequence shown here is derived from an EMBL/GenBank/DDBJ whole genome shotgun (WGS) entry which is preliminary data.</text>
</comment>
<evidence type="ECO:0000313" key="1">
    <source>
        <dbReference type="EMBL" id="KAJ3225631.1"/>
    </source>
</evidence>
<protein>
    <submittedName>
        <fullName evidence="1">Uncharacterized protein</fullName>
    </submittedName>
</protein>
<reference evidence="1" key="1">
    <citation type="submission" date="2020-05" db="EMBL/GenBank/DDBJ databases">
        <title>Phylogenomic resolution of chytrid fungi.</title>
        <authorList>
            <person name="Stajich J.E."/>
            <person name="Amses K."/>
            <person name="Simmons R."/>
            <person name="Seto K."/>
            <person name="Myers J."/>
            <person name="Bonds A."/>
            <person name="Quandt C.A."/>
            <person name="Barry K."/>
            <person name="Liu P."/>
            <person name="Grigoriev I."/>
            <person name="Longcore J.E."/>
            <person name="James T.Y."/>
        </authorList>
    </citation>
    <scope>NUCLEOTIDE SEQUENCE</scope>
    <source>
        <strain evidence="1">JEL0476</strain>
    </source>
</reference>
<dbReference type="AlphaFoldDB" id="A0AAD5Y2J2"/>
<evidence type="ECO:0000313" key="2">
    <source>
        <dbReference type="Proteomes" id="UP001211065"/>
    </source>
</evidence>
<gene>
    <name evidence="1" type="ORF">HK099_006464</name>
</gene>
<keyword evidence="2" id="KW-1185">Reference proteome</keyword>